<keyword evidence="11" id="KW-1185">Reference proteome</keyword>
<evidence type="ECO:0000256" key="9">
    <source>
        <dbReference type="RuleBase" id="RU366010"/>
    </source>
</evidence>
<protein>
    <recommendedName>
        <fullName evidence="2 9">Cysteine dioxygenase</fullName>
        <ecNumber evidence="2 9">1.13.11.20</ecNumber>
    </recommendedName>
</protein>
<comment type="similarity">
    <text evidence="1 9">Belongs to the cysteine dioxygenase family.</text>
</comment>
<dbReference type="Pfam" id="PF05995">
    <property type="entry name" value="CDO_I"/>
    <property type="match status" value="1"/>
</dbReference>
<dbReference type="Gene3D" id="2.60.120.10">
    <property type="entry name" value="Jelly Rolls"/>
    <property type="match status" value="1"/>
</dbReference>
<keyword evidence="5 9" id="KW-0560">Oxidoreductase</keyword>
<evidence type="ECO:0000256" key="7">
    <source>
        <dbReference type="PIRSR" id="PIRSR610300-50"/>
    </source>
</evidence>
<evidence type="ECO:0000313" key="11">
    <source>
        <dbReference type="Proteomes" id="UP000019132"/>
    </source>
</evidence>
<evidence type="ECO:0000256" key="8">
    <source>
        <dbReference type="PIRSR" id="PIRSR610300-51"/>
    </source>
</evidence>
<dbReference type="InParanoid" id="K3WU36"/>
<dbReference type="EMBL" id="GL376613">
    <property type="status" value="NOT_ANNOTATED_CDS"/>
    <property type="molecule type" value="Genomic_DNA"/>
</dbReference>
<dbReference type="InterPro" id="IPR011051">
    <property type="entry name" value="RmlC_Cupin_sf"/>
</dbReference>
<name>K3WU36_GLOUD</name>
<reference evidence="11" key="2">
    <citation type="submission" date="2010-04" db="EMBL/GenBank/DDBJ databases">
        <authorList>
            <person name="Buell R."/>
            <person name="Hamilton J."/>
            <person name="Hostetler J."/>
        </authorList>
    </citation>
    <scope>NUCLEOTIDE SEQUENCE [LARGE SCALE GENOMIC DNA]</scope>
    <source>
        <strain evidence="11">DAOM:BR144</strain>
    </source>
</reference>
<feature type="cross-link" description="3'-(S-cysteinyl)-tyrosine (Cys-Tyr)" evidence="7">
    <location>
        <begin position="142"/>
        <end position="202"/>
    </location>
</feature>
<dbReference type="InterPro" id="IPR014710">
    <property type="entry name" value="RmlC-like_jellyroll"/>
</dbReference>
<dbReference type="CDD" id="cd10548">
    <property type="entry name" value="cupin_CDO"/>
    <property type="match status" value="1"/>
</dbReference>
<reference evidence="11" key="1">
    <citation type="journal article" date="2010" name="Genome Biol.">
        <title>Genome sequence of the necrotrophic plant pathogen Pythium ultimum reveals original pathogenicity mechanisms and effector repertoire.</title>
        <authorList>
            <person name="Levesque C.A."/>
            <person name="Brouwer H."/>
            <person name="Cano L."/>
            <person name="Hamilton J.P."/>
            <person name="Holt C."/>
            <person name="Huitema E."/>
            <person name="Raffaele S."/>
            <person name="Robideau G.P."/>
            <person name="Thines M."/>
            <person name="Win J."/>
            <person name="Zerillo M.M."/>
            <person name="Beakes G.W."/>
            <person name="Boore J.L."/>
            <person name="Busam D."/>
            <person name="Dumas B."/>
            <person name="Ferriera S."/>
            <person name="Fuerstenberg S.I."/>
            <person name="Gachon C.M."/>
            <person name="Gaulin E."/>
            <person name="Govers F."/>
            <person name="Grenville-Briggs L."/>
            <person name="Horner N."/>
            <person name="Hostetler J."/>
            <person name="Jiang R.H."/>
            <person name="Johnson J."/>
            <person name="Krajaejun T."/>
            <person name="Lin H."/>
            <person name="Meijer H.J."/>
            <person name="Moore B."/>
            <person name="Morris P."/>
            <person name="Phuntmart V."/>
            <person name="Puiu D."/>
            <person name="Shetty J."/>
            <person name="Stajich J.E."/>
            <person name="Tripathy S."/>
            <person name="Wawra S."/>
            <person name="van West P."/>
            <person name="Whitty B.R."/>
            <person name="Coutinho P.M."/>
            <person name="Henrissat B."/>
            <person name="Martin F."/>
            <person name="Thomas P.D."/>
            <person name="Tyler B.M."/>
            <person name="De Vries R.P."/>
            <person name="Kamoun S."/>
            <person name="Yandell M."/>
            <person name="Tisserat N."/>
            <person name="Buell C.R."/>
        </authorList>
    </citation>
    <scope>NUCLEOTIDE SEQUENCE</scope>
    <source>
        <strain evidence="11">DAOM:BR144</strain>
    </source>
</reference>
<evidence type="ECO:0000256" key="4">
    <source>
        <dbReference type="ARBA" id="ARBA00022964"/>
    </source>
</evidence>
<keyword evidence="7" id="KW-0883">Thioether bond</keyword>
<organism evidence="10 11">
    <name type="scientific">Globisporangium ultimum (strain ATCC 200006 / CBS 805.95 / DAOM BR144)</name>
    <name type="common">Pythium ultimum</name>
    <dbReference type="NCBI Taxonomy" id="431595"/>
    <lineage>
        <taxon>Eukaryota</taxon>
        <taxon>Sar</taxon>
        <taxon>Stramenopiles</taxon>
        <taxon>Oomycota</taxon>
        <taxon>Peronosporomycetes</taxon>
        <taxon>Pythiales</taxon>
        <taxon>Pythiaceae</taxon>
        <taxon>Globisporangium</taxon>
    </lineage>
</organism>
<dbReference type="EC" id="1.13.11.20" evidence="2 9"/>
<feature type="binding site" evidence="8">
    <location>
        <position position="185"/>
    </location>
    <ligand>
        <name>Fe cation</name>
        <dbReference type="ChEBI" id="CHEBI:24875"/>
        <note>catalytic</note>
    </ligand>
</feature>
<evidence type="ECO:0000256" key="2">
    <source>
        <dbReference type="ARBA" id="ARBA00013133"/>
    </source>
</evidence>
<dbReference type="PANTHER" id="PTHR12918">
    <property type="entry name" value="CYSTEINE DIOXYGENASE"/>
    <property type="match status" value="1"/>
</dbReference>
<dbReference type="eggNOG" id="KOG4064">
    <property type="taxonomic scope" value="Eukaryota"/>
</dbReference>
<dbReference type="InterPro" id="IPR010300">
    <property type="entry name" value="CDO_1"/>
</dbReference>
<dbReference type="GO" id="GO:0017172">
    <property type="term" value="F:cysteine dioxygenase activity"/>
    <property type="evidence" value="ECO:0007669"/>
    <property type="project" value="UniProtKB-UniRule"/>
</dbReference>
<dbReference type="AlphaFoldDB" id="K3WU36"/>
<evidence type="ECO:0000256" key="5">
    <source>
        <dbReference type="ARBA" id="ARBA00023002"/>
    </source>
</evidence>
<comment type="cofactor">
    <cofactor evidence="9">
        <name>Fe cation</name>
        <dbReference type="ChEBI" id="CHEBI:24875"/>
    </cofactor>
    <text evidence="9">Binds 1 Fe cation per subunit.</text>
</comment>
<proteinExistence type="inferred from homology"/>
<evidence type="ECO:0000256" key="1">
    <source>
        <dbReference type="ARBA" id="ARBA00006622"/>
    </source>
</evidence>
<dbReference type="EnsemblProtists" id="PYU1_T008482">
    <property type="protein sequence ID" value="PYU1_T008482"/>
    <property type="gene ID" value="PYU1_G008466"/>
</dbReference>
<comment type="catalytic activity">
    <reaction evidence="9">
        <text>L-cysteine + O2 = 3-sulfino-L-alanine + H(+)</text>
        <dbReference type="Rhea" id="RHEA:20441"/>
        <dbReference type="ChEBI" id="CHEBI:15378"/>
        <dbReference type="ChEBI" id="CHEBI:15379"/>
        <dbReference type="ChEBI" id="CHEBI:35235"/>
        <dbReference type="ChEBI" id="CHEBI:61085"/>
        <dbReference type="EC" id="1.13.11.20"/>
    </reaction>
</comment>
<dbReference type="PANTHER" id="PTHR12918:SF1">
    <property type="entry name" value="CYSTEINE DIOXYGENASE TYPE 1"/>
    <property type="match status" value="1"/>
</dbReference>
<keyword evidence="6 8" id="KW-0408">Iron</keyword>
<dbReference type="OMA" id="QVKECRW"/>
<dbReference type="STRING" id="431595.K3WU36"/>
<dbReference type="HOGENOM" id="CLU_079443_2_0_1"/>
<sequence>MSTQVCVSVTDAANRVEGNQTQGSPAAAEIRKIAALRTDMSSNQRQDQTSDETKLSLEQLVEEVDQLLKEPEMSTTPMKKQPVFQSLLDGDMRELERFAYADTSKNYTRNLIATDNETYALILIVWNRGKYSPIHDHPCDGCWVKVINGAINEVRYVSQDGKLVESSNVTLDQGVTYMDDSMGFHKIGNPSATVDATTLHLYSPPYDKCRVWFDTENADKSSVAHAYYFSEFGERADY</sequence>
<reference evidence="10" key="3">
    <citation type="submission" date="2015-02" db="UniProtKB">
        <authorList>
            <consortium name="EnsemblProtists"/>
        </authorList>
    </citation>
    <scope>IDENTIFICATION</scope>
    <source>
        <strain evidence="10">DAOM BR144</strain>
    </source>
</reference>
<feature type="binding site" evidence="8">
    <location>
        <position position="137"/>
    </location>
    <ligand>
        <name>Fe cation</name>
        <dbReference type="ChEBI" id="CHEBI:24875"/>
        <note>catalytic</note>
    </ligand>
</feature>
<keyword evidence="3 8" id="KW-0479">Metal-binding</keyword>
<keyword evidence="4 9" id="KW-0223">Dioxygenase</keyword>
<dbReference type="VEuPathDB" id="FungiDB:PYU1_G008466"/>
<evidence type="ECO:0000256" key="3">
    <source>
        <dbReference type="ARBA" id="ARBA00022723"/>
    </source>
</evidence>
<dbReference type="Proteomes" id="UP000019132">
    <property type="component" value="Unassembled WGS sequence"/>
</dbReference>
<evidence type="ECO:0000313" key="10">
    <source>
        <dbReference type="EnsemblProtists" id="PYU1_T008482"/>
    </source>
</evidence>
<accession>K3WU36</accession>
<evidence type="ECO:0000256" key="6">
    <source>
        <dbReference type="ARBA" id="ARBA00023004"/>
    </source>
</evidence>
<dbReference type="GO" id="GO:0019448">
    <property type="term" value="P:L-cysteine catabolic process"/>
    <property type="evidence" value="ECO:0007669"/>
    <property type="project" value="TreeGrafter"/>
</dbReference>
<feature type="binding site" evidence="8">
    <location>
        <position position="135"/>
    </location>
    <ligand>
        <name>Fe cation</name>
        <dbReference type="ChEBI" id="CHEBI:24875"/>
        <note>catalytic</note>
    </ligand>
</feature>
<dbReference type="GO" id="GO:0008198">
    <property type="term" value="F:ferrous iron binding"/>
    <property type="evidence" value="ECO:0007669"/>
    <property type="project" value="TreeGrafter"/>
</dbReference>
<dbReference type="SUPFAM" id="SSF51182">
    <property type="entry name" value="RmlC-like cupins"/>
    <property type="match status" value="1"/>
</dbReference>